<dbReference type="InterPro" id="IPR020011">
    <property type="entry name" value="FimV_C"/>
</dbReference>
<feature type="domain" description="LysM" evidence="2">
    <location>
        <begin position="204"/>
        <end position="259"/>
    </location>
</feature>
<sequence>MGDALNQDLSRRARFSLSQLALAASLTLSAGASHALGLGRLNVQSALGETLRAEIELTSLSPEEAASLRVRVASPDVYRSNGLDYNAVLSGTQVQLIKRNDGRSVLRLASDRAVQEPFVDVVLDISWSSGRLTREYTLLFDPPNRMARAPESAPVAPVVSAPPAPAAPVAAPAARSAPVQAERAASPPASAPAPAPRPAAPADGTVVVRGGESLSRIASRHLQPGVSLDQMLVALYRGNPDAFLNNNMNLLRAGARLKVPGAEAASIAAAEARQVVKAHSADFDNARQGLASAAPKLPAEPERSTKGAVQAQVQESKPAAPTGDRLTLSKPAPVASAPAPAPAAPASKPADSVAALTRNVQDLQKLSEAAKPGAPAASLPAAASAIALPASLPKAASAVASAPLAASKPKPIPAAPAPAAEADDGVMGWLKTPVGAALGIGLLGALGFAGWRATRKPKLDQGRETMFGESRLQPDSFFGVTGGQRVDTRDGASGVSSMSYSLSQLDAHGDVDPVAEADVYLAYGRDLQAEEILKEALRSQPERTAIRLKLLEVYAKRRDVRGYEQLALQLYAESKGQGEDWLKAQEMGRGIDAENPLYQPGGGPRSMFDDEAPRPEPMDASTLPAAVTALAGATTETFANQPELAADSSLDLDLDLGAPEPAPAPAKGPDLTMPMELDAPAPAASQGNALDFKLDDLDFEASTESPSTMGQPLDNAEQRAKVGGDSLIDAVQDLANDDGDPLTRQLELAEEFRQIGDVEGARDVLQELINQVDSGPLYEKAKALLDSLR</sequence>
<evidence type="ECO:0000259" key="2">
    <source>
        <dbReference type="PROSITE" id="PS51782"/>
    </source>
</evidence>
<feature type="compositionally biased region" description="Low complexity" evidence="1">
    <location>
        <begin position="167"/>
        <end position="188"/>
    </location>
</feature>
<protein>
    <recommendedName>
        <fullName evidence="2">LysM domain-containing protein</fullName>
    </recommendedName>
</protein>
<feature type="region of interest" description="Disordered" evidence="1">
    <location>
        <begin position="653"/>
        <end position="684"/>
    </location>
</feature>
<accession>A0A437LUC0</accession>
<dbReference type="EMBL" id="SACM01000001">
    <property type="protein sequence ID" value="RVT88942.1"/>
    <property type="molecule type" value="Genomic_DNA"/>
</dbReference>
<comment type="caution">
    <text evidence="3">The sequence shown here is derived from an EMBL/GenBank/DDBJ whole genome shotgun (WGS) entry which is preliminary data.</text>
</comment>
<dbReference type="OrthoDB" id="5298707at2"/>
<feature type="region of interest" description="Disordered" evidence="1">
    <location>
        <begin position="155"/>
        <end position="205"/>
    </location>
</feature>
<evidence type="ECO:0000313" key="3">
    <source>
        <dbReference type="EMBL" id="RVT88942.1"/>
    </source>
</evidence>
<dbReference type="InterPro" id="IPR020012">
    <property type="entry name" value="LysM_FimV"/>
</dbReference>
<dbReference type="InterPro" id="IPR057840">
    <property type="entry name" value="FimV_N"/>
</dbReference>
<dbReference type="Proteomes" id="UP000288587">
    <property type="component" value="Unassembled WGS sequence"/>
</dbReference>
<feature type="compositionally biased region" description="Pro residues" evidence="1">
    <location>
        <begin position="189"/>
        <end position="199"/>
    </location>
</feature>
<proteinExistence type="predicted"/>
<evidence type="ECO:0000256" key="1">
    <source>
        <dbReference type="SAM" id="MobiDB-lite"/>
    </source>
</evidence>
<dbReference type="PROSITE" id="PS51782">
    <property type="entry name" value="LYSM"/>
    <property type="match status" value="1"/>
</dbReference>
<reference evidence="3 4" key="1">
    <citation type="submission" date="2019-01" db="EMBL/GenBank/DDBJ databases">
        <authorList>
            <person name="Chen W.-M."/>
        </authorList>
    </citation>
    <scope>NUCLEOTIDE SEQUENCE [LARGE SCALE GENOMIC DNA]</scope>
    <source>
        <strain evidence="3 4">CCP-18</strain>
    </source>
</reference>
<dbReference type="InterPro" id="IPR036779">
    <property type="entry name" value="LysM_dom_sf"/>
</dbReference>
<feature type="region of interest" description="Disordered" evidence="1">
    <location>
        <begin position="593"/>
        <end position="618"/>
    </location>
</feature>
<gene>
    <name evidence="3" type="ORF">EOD73_03450</name>
</gene>
<keyword evidence="4" id="KW-1185">Reference proteome</keyword>
<dbReference type="AlphaFoldDB" id="A0A437LUC0"/>
<feature type="region of interest" description="Disordered" evidence="1">
    <location>
        <begin position="294"/>
        <end position="352"/>
    </location>
</feature>
<dbReference type="InterPro" id="IPR018392">
    <property type="entry name" value="LysM"/>
</dbReference>
<evidence type="ECO:0000313" key="4">
    <source>
        <dbReference type="Proteomes" id="UP000288587"/>
    </source>
</evidence>
<dbReference type="NCBIfam" id="TIGR03505">
    <property type="entry name" value="FimV_core"/>
    <property type="match status" value="1"/>
</dbReference>
<organism evidence="3 4">
    <name type="scientific">Inhella crocodyli</name>
    <dbReference type="NCBI Taxonomy" id="2499851"/>
    <lineage>
        <taxon>Bacteria</taxon>
        <taxon>Pseudomonadati</taxon>
        <taxon>Pseudomonadota</taxon>
        <taxon>Betaproteobacteria</taxon>
        <taxon>Burkholderiales</taxon>
        <taxon>Sphaerotilaceae</taxon>
        <taxon>Inhella</taxon>
    </lineage>
</organism>
<feature type="compositionally biased region" description="Basic and acidic residues" evidence="1">
    <location>
        <begin position="607"/>
        <end position="617"/>
    </location>
</feature>
<dbReference type="Pfam" id="PF25800">
    <property type="entry name" value="FimV_N"/>
    <property type="match status" value="1"/>
</dbReference>
<dbReference type="Gene3D" id="1.20.58.2200">
    <property type="match status" value="1"/>
</dbReference>
<feature type="compositionally biased region" description="Low complexity" evidence="1">
    <location>
        <begin position="329"/>
        <end position="352"/>
    </location>
</feature>
<dbReference type="Gene3D" id="3.10.350.10">
    <property type="entry name" value="LysM domain"/>
    <property type="match status" value="1"/>
</dbReference>
<dbReference type="NCBIfam" id="TIGR03504">
    <property type="entry name" value="FimV_Cterm"/>
    <property type="match status" value="1"/>
</dbReference>
<dbReference type="InterPro" id="IPR038440">
    <property type="entry name" value="FimV_C_sf"/>
</dbReference>
<name>A0A437LUC0_9BURK</name>